<dbReference type="Gene3D" id="3.30.160.670">
    <property type="match status" value="1"/>
</dbReference>
<dbReference type="PROSITE" id="PS51257">
    <property type="entry name" value="PROKAR_LIPOPROTEIN"/>
    <property type="match status" value="1"/>
</dbReference>
<keyword evidence="4" id="KW-1185">Reference proteome</keyword>
<feature type="signal peptide" evidence="1">
    <location>
        <begin position="1"/>
        <end position="22"/>
    </location>
</feature>
<dbReference type="Pfam" id="PF13590">
    <property type="entry name" value="DUF4136"/>
    <property type="match status" value="1"/>
</dbReference>
<proteinExistence type="predicted"/>
<dbReference type="OrthoDB" id="118896at2"/>
<dbReference type="InterPro" id="IPR025411">
    <property type="entry name" value="DUF4136"/>
</dbReference>
<evidence type="ECO:0000259" key="2">
    <source>
        <dbReference type="Pfam" id="PF13590"/>
    </source>
</evidence>
<dbReference type="EMBL" id="MORL01000014">
    <property type="protein sequence ID" value="OIN57200.1"/>
    <property type="molecule type" value="Genomic_DNA"/>
</dbReference>
<feature type="chain" id="PRO_5010255253" description="DUF4136 domain-containing protein" evidence="1">
    <location>
        <begin position="23"/>
        <end position="190"/>
    </location>
</feature>
<dbReference type="RefSeq" id="WP_071505134.1">
    <property type="nucleotide sequence ID" value="NZ_MORL01000014.1"/>
</dbReference>
<comment type="caution">
    <text evidence="3">The sequence shown here is derived from an EMBL/GenBank/DDBJ whole genome shotgun (WGS) entry which is preliminary data.</text>
</comment>
<feature type="domain" description="DUF4136" evidence="2">
    <location>
        <begin position="26"/>
        <end position="185"/>
    </location>
</feature>
<protein>
    <recommendedName>
        <fullName evidence="2">DUF4136 domain-containing protein</fullName>
    </recommendedName>
</protein>
<sequence>MKNILIIAGLILAITACAPRVAVDKANVNFNKYRTFAWMDSDVKAGQNPLYYNDLASQNVETAVNKVLNDKGLKQANRRPDLLIGYHFFVEEKTRTVANNTGPLYGPYYGWGRWGWSGWGPSWWGWGGPQYTQEQYQAGTLVVDMVDARTKQLVWRGSIQDAVSNPARIGEQLTRQVKDIVEKFPDRSNS</sequence>
<accession>A0A1S2VFJ8</accession>
<dbReference type="Proteomes" id="UP000181790">
    <property type="component" value="Unassembled WGS sequence"/>
</dbReference>
<evidence type="ECO:0000256" key="1">
    <source>
        <dbReference type="SAM" id="SignalP"/>
    </source>
</evidence>
<reference evidence="3 4" key="1">
    <citation type="submission" date="2016-10" db="EMBL/GenBank/DDBJ databases">
        <title>Arsenicibacter rosenii gen. nov., sp. nov., an efficient arsenic-methylating bacterium isolated from an arsenic-contaminated paddy soil.</title>
        <authorList>
            <person name="Huang K."/>
        </authorList>
    </citation>
    <scope>NUCLEOTIDE SEQUENCE [LARGE SCALE GENOMIC DNA]</scope>
    <source>
        <strain evidence="3 4">SM-1</strain>
    </source>
</reference>
<dbReference type="AlphaFoldDB" id="A0A1S2VFJ8"/>
<evidence type="ECO:0000313" key="4">
    <source>
        <dbReference type="Proteomes" id="UP000181790"/>
    </source>
</evidence>
<keyword evidence="1" id="KW-0732">Signal</keyword>
<name>A0A1S2VFJ8_9BACT</name>
<evidence type="ECO:0000313" key="3">
    <source>
        <dbReference type="EMBL" id="OIN57200.1"/>
    </source>
</evidence>
<organism evidence="3 4">
    <name type="scientific">Arsenicibacter rosenii</name>
    <dbReference type="NCBI Taxonomy" id="1750698"/>
    <lineage>
        <taxon>Bacteria</taxon>
        <taxon>Pseudomonadati</taxon>
        <taxon>Bacteroidota</taxon>
        <taxon>Cytophagia</taxon>
        <taxon>Cytophagales</taxon>
        <taxon>Spirosomataceae</taxon>
        <taxon>Arsenicibacter</taxon>
    </lineage>
</organism>
<gene>
    <name evidence="3" type="ORF">BLX24_20800</name>
</gene>